<name>A0A1I7HTL3_9FIRM</name>
<dbReference type="RefSeq" id="WP_090471784.1">
    <property type="nucleotide sequence ID" value="NZ_FOWF01000026.1"/>
</dbReference>
<evidence type="ECO:0000313" key="2">
    <source>
        <dbReference type="Proteomes" id="UP000198817"/>
    </source>
</evidence>
<protein>
    <recommendedName>
        <fullName evidence="3">RloB-like protein</fullName>
    </recommendedName>
</protein>
<evidence type="ECO:0000313" key="1">
    <source>
        <dbReference type="EMBL" id="SFU64072.1"/>
    </source>
</evidence>
<dbReference type="Proteomes" id="UP000198817">
    <property type="component" value="Unassembled WGS sequence"/>
</dbReference>
<dbReference type="AlphaFoldDB" id="A0A1I7HTL3"/>
<proteinExistence type="predicted"/>
<gene>
    <name evidence="1" type="ORF">SAMN05216508_1243</name>
</gene>
<dbReference type="EMBL" id="FPBT01000024">
    <property type="protein sequence ID" value="SFU64072.1"/>
    <property type="molecule type" value="Genomic_DNA"/>
</dbReference>
<dbReference type="OrthoDB" id="2066770at2"/>
<organism evidence="1 2">
    <name type="scientific">Eubacterium pyruvativorans</name>
    <dbReference type="NCBI Taxonomy" id="155865"/>
    <lineage>
        <taxon>Bacteria</taxon>
        <taxon>Bacillati</taxon>
        <taxon>Bacillota</taxon>
        <taxon>Clostridia</taxon>
        <taxon>Eubacteriales</taxon>
        <taxon>Eubacteriaceae</taxon>
        <taxon>Eubacterium</taxon>
    </lineage>
</organism>
<evidence type="ECO:0008006" key="3">
    <source>
        <dbReference type="Google" id="ProtNLM"/>
    </source>
</evidence>
<keyword evidence="2" id="KW-1185">Reference proteome</keyword>
<reference evidence="1 2" key="1">
    <citation type="submission" date="2016-10" db="EMBL/GenBank/DDBJ databases">
        <authorList>
            <person name="de Groot N.N."/>
        </authorList>
    </citation>
    <scope>NUCLEOTIDE SEQUENCE [LARGE SCALE GENOMIC DNA]</scope>
    <source>
        <strain evidence="1 2">KHGC13</strain>
    </source>
</reference>
<dbReference type="STRING" id="155865.SAMN05216515_1263"/>
<sequence length="171" mass="20087">MNRRCVYYVEGECERQLINSLKEQPGMVVPGKVKVYNVIQKLIPKSQLLTIQKDSIVVFLIDTDVDETKYLSQNIDRIRKYCNNVHIVNLLQVLNFEDEIIRSTDVTKVSELTKSKSISNFKSDFCRMKTEDCRKLLERHHFDIDAIWCTRPPQSFEGFAEDNSKRIILKR</sequence>
<accession>A0A1I7HTL3</accession>